<keyword evidence="8" id="KW-1185">Reference proteome</keyword>
<dbReference type="GeneID" id="37074603"/>
<sequence>MANHAHEEDLANLSIILVTGTNSGLGFSICCRLVDDFLKSPSNNHRCLTVVFTTRSTKKGAETQQRLQSHLEQTTKSHPGHRARITFTPETVDLSNLVSTRACARRLTQTFPKLDAVILNAGIGGWTGLNWPQAVWGVLTDLVHTVSWPAYKIAPVGLLTAPQTTTAPEEEPRLGNVFCANVFGHYMLAHNLMPLLHSSSAPHSRIIWVSSIEATLQYFSPEDLQGLRTATPYESSKALTDILALTADLPATDPWTSSFYACDPKRQKSTAQNETKTAQPITYLAHPGICGTAILPLPLPLIYAMLAAFWLARLLGSPWHTMWTYLGACAPVWLALSSQAELDAAEEPYRAHGGGRVKWGSSCDRLGRDSVISTEMDGWGHGGVAGPAVVEADRTRRRKRGARDLTAEERVAFEELGRQCWRQMEELRVQWEKILDREEAQMAATTQQ</sequence>
<dbReference type="PANTHER" id="PTHR43647">
    <property type="entry name" value="DEHYDROGENASE"/>
    <property type="match status" value="1"/>
</dbReference>
<dbReference type="EMBL" id="KZ821229">
    <property type="protein sequence ID" value="PYH46031.1"/>
    <property type="molecule type" value="Genomic_DNA"/>
</dbReference>
<dbReference type="STRING" id="1450539.A0A318ZEP3"/>
<dbReference type="GO" id="GO:0005741">
    <property type="term" value="C:mitochondrial outer membrane"/>
    <property type="evidence" value="ECO:0007669"/>
    <property type="project" value="TreeGrafter"/>
</dbReference>
<gene>
    <name evidence="7" type="ORF">BP01DRAFT_33967</name>
</gene>
<proteinExistence type="inferred from homology"/>
<dbReference type="GO" id="GO:0000253">
    <property type="term" value="F:3-beta-hydroxysteroid 3-dehydrogenase (NADP+) activity"/>
    <property type="evidence" value="ECO:0007669"/>
    <property type="project" value="TreeGrafter"/>
</dbReference>
<dbReference type="GO" id="GO:0006696">
    <property type="term" value="P:ergosterol biosynthetic process"/>
    <property type="evidence" value="ECO:0007669"/>
    <property type="project" value="TreeGrafter"/>
</dbReference>
<evidence type="ECO:0000313" key="7">
    <source>
        <dbReference type="EMBL" id="PYH46031.1"/>
    </source>
</evidence>
<keyword evidence="3" id="KW-0752">Steroid biosynthesis</keyword>
<dbReference type="OrthoDB" id="9989144at2759"/>
<evidence type="ECO:0000256" key="5">
    <source>
        <dbReference type="ARBA" id="ARBA00023098"/>
    </source>
</evidence>
<name>A0A318ZEP3_9EURO</name>
<comment type="similarity">
    <text evidence="6">Belongs to the short-chain dehydrogenases/reductases (SDR) family. ERG27 subfamily.</text>
</comment>
<keyword evidence="2" id="KW-0521">NADP</keyword>
<dbReference type="AlphaFoldDB" id="A0A318ZEP3"/>
<evidence type="ECO:0000256" key="6">
    <source>
        <dbReference type="ARBA" id="ARBA00023593"/>
    </source>
</evidence>
<dbReference type="RefSeq" id="XP_025432013.1">
    <property type="nucleotide sequence ID" value="XM_025573375.1"/>
</dbReference>
<dbReference type="GO" id="GO:0005789">
    <property type="term" value="C:endoplasmic reticulum membrane"/>
    <property type="evidence" value="ECO:0007669"/>
    <property type="project" value="TreeGrafter"/>
</dbReference>
<evidence type="ECO:0000256" key="4">
    <source>
        <dbReference type="ARBA" id="ARBA00023002"/>
    </source>
</evidence>
<keyword evidence="4" id="KW-0560">Oxidoreductase</keyword>
<evidence type="ECO:0000256" key="1">
    <source>
        <dbReference type="ARBA" id="ARBA00022516"/>
    </source>
</evidence>
<protein>
    <submittedName>
        <fullName evidence="7">3-ketosteroid reductase</fullName>
    </submittedName>
</protein>
<dbReference type="Gene3D" id="3.40.50.720">
    <property type="entry name" value="NAD(P)-binding Rossmann-like Domain"/>
    <property type="match status" value="1"/>
</dbReference>
<dbReference type="GO" id="GO:0005811">
    <property type="term" value="C:lipid droplet"/>
    <property type="evidence" value="ECO:0007669"/>
    <property type="project" value="TreeGrafter"/>
</dbReference>
<evidence type="ECO:0000256" key="2">
    <source>
        <dbReference type="ARBA" id="ARBA00022857"/>
    </source>
</evidence>
<accession>A0A318ZEP3</accession>
<dbReference type="InterPro" id="IPR036291">
    <property type="entry name" value="NAD(P)-bd_dom_sf"/>
</dbReference>
<reference evidence="7 8" key="1">
    <citation type="submission" date="2016-12" db="EMBL/GenBank/DDBJ databases">
        <title>The genomes of Aspergillus section Nigri reveals drivers in fungal speciation.</title>
        <authorList>
            <consortium name="DOE Joint Genome Institute"/>
            <person name="Vesth T.C."/>
            <person name="Nybo J."/>
            <person name="Theobald S."/>
            <person name="Brandl J."/>
            <person name="Frisvad J.C."/>
            <person name="Nielsen K.F."/>
            <person name="Lyhne E.K."/>
            <person name="Kogle M.E."/>
            <person name="Kuo A."/>
            <person name="Riley R."/>
            <person name="Clum A."/>
            <person name="Nolan M."/>
            <person name="Lipzen A."/>
            <person name="Salamov A."/>
            <person name="Henrissat B."/>
            <person name="Wiebenga A."/>
            <person name="De Vries R.P."/>
            <person name="Grigoriev I.V."/>
            <person name="Mortensen U.H."/>
            <person name="Andersen M.R."/>
            <person name="Baker S.E."/>
        </authorList>
    </citation>
    <scope>NUCLEOTIDE SEQUENCE [LARGE SCALE GENOMIC DNA]</scope>
    <source>
        <strain evidence="7 8">JOP 1030-1</strain>
    </source>
</reference>
<keyword evidence="1" id="KW-0444">Lipid biosynthesis</keyword>
<dbReference type="SUPFAM" id="SSF51735">
    <property type="entry name" value="NAD(P)-binding Rossmann-fold domains"/>
    <property type="match status" value="1"/>
</dbReference>
<organism evidence="7 8">
    <name type="scientific">Aspergillus saccharolyticus JOP 1030-1</name>
    <dbReference type="NCBI Taxonomy" id="1450539"/>
    <lineage>
        <taxon>Eukaryota</taxon>
        <taxon>Fungi</taxon>
        <taxon>Dikarya</taxon>
        <taxon>Ascomycota</taxon>
        <taxon>Pezizomycotina</taxon>
        <taxon>Eurotiomycetes</taxon>
        <taxon>Eurotiomycetidae</taxon>
        <taxon>Eurotiales</taxon>
        <taxon>Aspergillaceae</taxon>
        <taxon>Aspergillus</taxon>
        <taxon>Aspergillus subgen. Circumdati</taxon>
    </lineage>
</organism>
<dbReference type="InterPro" id="IPR051593">
    <property type="entry name" value="Ergosterol_Biosynth_ERG27"/>
</dbReference>
<keyword evidence="5" id="KW-0443">Lipid metabolism</keyword>
<dbReference type="Proteomes" id="UP000248349">
    <property type="component" value="Unassembled WGS sequence"/>
</dbReference>
<dbReference type="PANTHER" id="PTHR43647:SF1">
    <property type="entry name" value="3-KETO-STEROID REDUCTASE ERG27"/>
    <property type="match status" value="1"/>
</dbReference>
<evidence type="ECO:0000256" key="3">
    <source>
        <dbReference type="ARBA" id="ARBA00022955"/>
    </source>
</evidence>
<evidence type="ECO:0000313" key="8">
    <source>
        <dbReference type="Proteomes" id="UP000248349"/>
    </source>
</evidence>